<dbReference type="InterPro" id="IPR025319">
    <property type="entry name" value="DUF4224"/>
</dbReference>
<dbReference type="Proteomes" id="UP000494249">
    <property type="component" value="Unassembled WGS sequence"/>
</dbReference>
<dbReference type="Pfam" id="PF13986">
    <property type="entry name" value="DUF4224"/>
    <property type="match status" value="1"/>
</dbReference>
<proteinExistence type="predicted"/>
<accession>A0A6J5CAE5</accession>
<dbReference type="RefSeq" id="WP_035483206.1">
    <property type="nucleotide sequence ID" value="NZ_CADFGL010000037.1"/>
</dbReference>
<feature type="domain" description="DUF4224" evidence="1">
    <location>
        <begin position="5"/>
        <end position="48"/>
    </location>
</feature>
<protein>
    <recommendedName>
        <fullName evidence="1">DUF4224 domain-containing protein</fullName>
    </recommendedName>
</protein>
<evidence type="ECO:0000313" key="2">
    <source>
        <dbReference type="EMBL" id="CAB3729712.1"/>
    </source>
</evidence>
<name>A0A6J5CAE5_9BURK</name>
<sequence>MSDLILSEDEIVDLTGKHRWGSQSAVLNSLGIHHKVRPDGRIIVARAHFNHVMVDKETKRRKPVEAEPDWSAAA</sequence>
<organism evidence="2 3">
    <name type="scientific">Paraburkholderia phenoliruptrix</name>
    <dbReference type="NCBI Taxonomy" id="252970"/>
    <lineage>
        <taxon>Bacteria</taxon>
        <taxon>Pseudomonadati</taxon>
        <taxon>Pseudomonadota</taxon>
        <taxon>Betaproteobacteria</taxon>
        <taxon>Burkholderiales</taxon>
        <taxon>Burkholderiaceae</taxon>
        <taxon>Paraburkholderia</taxon>
    </lineage>
</organism>
<dbReference type="AlphaFoldDB" id="A0A6J5CAE5"/>
<evidence type="ECO:0000259" key="1">
    <source>
        <dbReference type="Pfam" id="PF13986"/>
    </source>
</evidence>
<dbReference type="EMBL" id="CADIKB010000040">
    <property type="protein sequence ID" value="CAB3729712.1"/>
    <property type="molecule type" value="Genomic_DNA"/>
</dbReference>
<evidence type="ECO:0000313" key="3">
    <source>
        <dbReference type="Proteomes" id="UP000494249"/>
    </source>
</evidence>
<reference evidence="2 3" key="1">
    <citation type="submission" date="2020-04" db="EMBL/GenBank/DDBJ databases">
        <authorList>
            <person name="De Canck E."/>
        </authorList>
    </citation>
    <scope>NUCLEOTIDE SEQUENCE [LARGE SCALE GENOMIC DNA]</scope>
    <source>
        <strain evidence="2 3">LMG 22037</strain>
    </source>
</reference>
<gene>
    <name evidence="2" type="ORF">LMG22037_05470</name>
</gene>